<evidence type="ECO:0000313" key="5">
    <source>
        <dbReference type="EMBL" id="PSL27088.1"/>
    </source>
</evidence>
<gene>
    <name evidence="5" type="ORF">CLV42_110242</name>
</gene>
<dbReference type="EMBL" id="PYGK01000010">
    <property type="protein sequence ID" value="PSL27088.1"/>
    <property type="molecule type" value="Genomic_DNA"/>
</dbReference>
<proteinExistence type="predicted"/>
<dbReference type="InterPro" id="IPR025110">
    <property type="entry name" value="AMP-bd_C"/>
</dbReference>
<dbReference type="PANTHER" id="PTHR45527">
    <property type="entry name" value="NONRIBOSOMAL PEPTIDE SYNTHETASE"/>
    <property type="match status" value="1"/>
</dbReference>
<dbReference type="SUPFAM" id="SSF56801">
    <property type="entry name" value="Acetyl-CoA synthetase-like"/>
    <property type="match status" value="1"/>
</dbReference>
<dbReference type="FunFam" id="1.10.1200.10:FF:000005">
    <property type="entry name" value="Nonribosomal peptide synthetase 1"/>
    <property type="match status" value="1"/>
</dbReference>
<dbReference type="Gene3D" id="3.30.300.30">
    <property type="match status" value="1"/>
</dbReference>
<evidence type="ECO:0000256" key="3">
    <source>
        <dbReference type="ARBA" id="ARBA00022553"/>
    </source>
</evidence>
<keyword evidence="6" id="KW-1185">Reference proteome</keyword>
<dbReference type="AlphaFoldDB" id="A0A2P8FZE6"/>
<dbReference type="SMART" id="SM00823">
    <property type="entry name" value="PKS_PP"/>
    <property type="match status" value="1"/>
</dbReference>
<dbReference type="Pfam" id="PF00501">
    <property type="entry name" value="AMP-binding"/>
    <property type="match status" value="1"/>
</dbReference>
<comment type="cofactor">
    <cofactor evidence="1">
        <name>pantetheine 4'-phosphate</name>
        <dbReference type="ChEBI" id="CHEBI:47942"/>
    </cofactor>
</comment>
<evidence type="ECO:0000256" key="1">
    <source>
        <dbReference type="ARBA" id="ARBA00001957"/>
    </source>
</evidence>
<dbReference type="OrthoDB" id="4317020at2"/>
<dbReference type="GO" id="GO:0005737">
    <property type="term" value="C:cytoplasm"/>
    <property type="evidence" value="ECO:0007669"/>
    <property type="project" value="TreeGrafter"/>
</dbReference>
<sequence>MWDRQTKFERNPILISDDHRNSNPLELRSLPELIHEKALLYPDKIALRFRDHVLTYHKLTNSVNQYARLLAEYGIKHGCIVGLAVDRSPEMVVIMLAIIKSGAAYVPLDPEYPQARIEFMLEDTGACFLITEEKYGDRFQYKGKMILREDLLRQALQYPTTPPKIDIDMDNLVYVLYTSGSTGKPKGAQITQRGLVNFLVEMQYEPGLDENDRVLALTTISFDISGLELYLPLITGAEIILTDAQTSKDTRLLMEIVKKQGVTVMQATPATWRMMLESWDKRLPIKVLIGGEALSKKLAEKLLEKCDSLWNMYGPTETTVWATFKQIHGDDEIITVGRPIGNMYAYILDSQLRPVPDGVVGEIFVGGVGVGKGYLNRPELTAQLFMDDPFSDMPGVRMYKTGDLGRIVNGGEIQCLGRIDHQVKIRGYRIELGEIEHTLGKQKGVKDVVVLPKDERLVAYVVLEKDQRARFAEWQKALRRTLPEYMIPSNFVTLPAFPLSPNGKVDRNALEAIRQEMEKANRVYIAPRTEQEQLIADIWSELLQIDQVGIKDDFFELGGTSIVAMQIMARLERETGRRLPLAGLFTANTVEKLASQLELDELSISWDLLVPVKPTGNKPPIFIVNGLDMNVLLFNNIARNVDPDQPVYGFQSKGLNGVDEPFETLEDMAAEYIAALLEKDFGDTYALAGYSYGGIVAFEMARQLQAMGKHVKMLAMFDTYAYNRGHFETGLPRYIRKVKRQFPKLMFVTNSLMRQPMETIRYQQAFFKRKYNEFAVYMGLQNPPSTDSAEDKINAKYEAAYRKYHMQPSNACIIDLFRVDTRLYFLDDPIYLGWKSYALKGLVVHNVKGNHKTFLMPPNDKDFAILLQRLVDKRMKPEADT</sequence>
<dbReference type="InterPro" id="IPR020806">
    <property type="entry name" value="PKS_PP-bd"/>
</dbReference>
<evidence type="ECO:0000259" key="4">
    <source>
        <dbReference type="PROSITE" id="PS50075"/>
    </source>
</evidence>
<comment type="caution">
    <text evidence="5">The sequence shown here is derived from an EMBL/GenBank/DDBJ whole genome shotgun (WGS) entry which is preliminary data.</text>
</comment>
<dbReference type="FunFam" id="3.40.50.12780:FF:000012">
    <property type="entry name" value="Non-ribosomal peptide synthetase"/>
    <property type="match status" value="1"/>
</dbReference>
<dbReference type="Pfam" id="PF00975">
    <property type="entry name" value="Thioesterase"/>
    <property type="match status" value="1"/>
</dbReference>
<dbReference type="InterPro" id="IPR029058">
    <property type="entry name" value="AB_hydrolase_fold"/>
</dbReference>
<keyword evidence="2" id="KW-0596">Phosphopantetheine</keyword>
<dbReference type="PROSITE" id="PS50075">
    <property type="entry name" value="CARRIER"/>
    <property type="match status" value="1"/>
</dbReference>
<evidence type="ECO:0000256" key="2">
    <source>
        <dbReference type="ARBA" id="ARBA00022450"/>
    </source>
</evidence>
<dbReference type="InterPro" id="IPR009081">
    <property type="entry name" value="PP-bd_ACP"/>
</dbReference>
<dbReference type="SUPFAM" id="SSF53474">
    <property type="entry name" value="alpha/beta-Hydrolases"/>
    <property type="match status" value="1"/>
</dbReference>
<dbReference type="GO" id="GO:0044550">
    <property type="term" value="P:secondary metabolite biosynthetic process"/>
    <property type="evidence" value="ECO:0007669"/>
    <property type="project" value="TreeGrafter"/>
</dbReference>
<dbReference type="FunFam" id="3.40.50.980:FF:000001">
    <property type="entry name" value="Non-ribosomal peptide synthetase"/>
    <property type="match status" value="1"/>
</dbReference>
<protein>
    <submittedName>
        <fullName evidence="5">Amino acid adenylation domain-containing protein</fullName>
    </submittedName>
</protein>
<dbReference type="Gene3D" id="2.30.38.10">
    <property type="entry name" value="Luciferase, Domain 3"/>
    <property type="match status" value="1"/>
</dbReference>
<dbReference type="Gene3D" id="3.40.50.1820">
    <property type="entry name" value="alpha/beta hydrolase"/>
    <property type="match status" value="1"/>
</dbReference>
<dbReference type="Pfam" id="PF13193">
    <property type="entry name" value="AMP-binding_C"/>
    <property type="match status" value="1"/>
</dbReference>
<dbReference type="RefSeq" id="WP_106604229.1">
    <property type="nucleotide sequence ID" value="NZ_PYGK01000010.1"/>
</dbReference>
<dbReference type="Pfam" id="PF00550">
    <property type="entry name" value="PP-binding"/>
    <property type="match status" value="1"/>
</dbReference>
<organism evidence="5 6">
    <name type="scientific">Chitinophaga ginsengisoli</name>
    <dbReference type="NCBI Taxonomy" id="363837"/>
    <lineage>
        <taxon>Bacteria</taxon>
        <taxon>Pseudomonadati</taxon>
        <taxon>Bacteroidota</taxon>
        <taxon>Chitinophagia</taxon>
        <taxon>Chitinophagales</taxon>
        <taxon>Chitinophagaceae</taxon>
        <taxon>Chitinophaga</taxon>
    </lineage>
</organism>
<evidence type="ECO:0000313" key="6">
    <source>
        <dbReference type="Proteomes" id="UP000240978"/>
    </source>
</evidence>
<reference evidence="5 6" key="1">
    <citation type="submission" date="2018-03" db="EMBL/GenBank/DDBJ databases">
        <title>Genomic Encyclopedia of Archaeal and Bacterial Type Strains, Phase II (KMG-II): from individual species to whole genera.</title>
        <authorList>
            <person name="Goeker M."/>
        </authorList>
    </citation>
    <scope>NUCLEOTIDE SEQUENCE [LARGE SCALE GENOMIC DNA]</scope>
    <source>
        <strain evidence="5 6">DSM 18107</strain>
    </source>
</reference>
<dbReference type="Gene3D" id="1.10.1200.10">
    <property type="entry name" value="ACP-like"/>
    <property type="match status" value="1"/>
</dbReference>
<dbReference type="NCBIfam" id="TIGR01733">
    <property type="entry name" value="AA-adenyl-dom"/>
    <property type="match status" value="1"/>
</dbReference>
<dbReference type="Proteomes" id="UP000240978">
    <property type="component" value="Unassembled WGS sequence"/>
</dbReference>
<dbReference type="Gene3D" id="3.40.50.980">
    <property type="match status" value="2"/>
</dbReference>
<dbReference type="PROSITE" id="PS00455">
    <property type="entry name" value="AMP_BINDING"/>
    <property type="match status" value="1"/>
</dbReference>
<dbReference type="PANTHER" id="PTHR45527:SF1">
    <property type="entry name" value="FATTY ACID SYNTHASE"/>
    <property type="match status" value="1"/>
</dbReference>
<dbReference type="InterPro" id="IPR045851">
    <property type="entry name" value="AMP-bd_C_sf"/>
</dbReference>
<dbReference type="InterPro" id="IPR036736">
    <property type="entry name" value="ACP-like_sf"/>
</dbReference>
<dbReference type="GO" id="GO:0043041">
    <property type="term" value="P:amino acid activation for nonribosomal peptide biosynthetic process"/>
    <property type="evidence" value="ECO:0007669"/>
    <property type="project" value="TreeGrafter"/>
</dbReference>
<keyword evidence="3" id="KW-0597">Phosphoprotein</keyword>
<dbReference type="InterPro" id="IPR001031">
    <property type="entry name" value="Thioesterase"/>
</dbReference>
<accession>A0A2P8FZE6</accession>
<feature type="domain" description="Carrier" evidence="4">
    <location>
        <begin position="526"/>
        <end position="601"/>
    </location>
</feature>
<dbReference type="InterPro" id="IPR000873">
    <property type="entry name" value="AMP-dep_synth/lig_dom"/>
</dbReference>
<dbReference type="GO" id="GO:0031177">
    <property type="term" value="F:phosphopantetheine binding"/>
    <property type="evidence" value="ECO:0007669"/>
    <property type="project" value="InterPro"/>
</dbReference>
<dbReference type="InterPro" id="IPR020845">
    <property type="entry name" value="AMP-binding_CS"/>
</dbReference>
<dbReference type="InterPro" id="IPR010071">
    <property type="entry name" value="AA_adenyl_dom"/>
</dbReference>
<name>A0A2P8FZE6_9BACT</name>
<dbReference type="SUPFAM" id="SSF47336">
    <property type="entry name" value="ACP-like"/>
    <property type="match status" value="1"/>
</dbReference>